<reference evidence="2 3" key="1">
    <citation type="submission" date="2017-04" db="EMBL/GenBank/DDBJ databases">
        <title>Complete Genome Sequence of the Bacillus horikoshii 20a strain from Cuatro Cienegas, Coahuila, Mexico.</title>
        <authorList>
            <person name="Zarza E."/>
            <person name="Alcaraz L.D."/>
            <person name="Aguilar-Salinas B."/>
            <person name="Islas A."/>
            <person name="Olmedo-Alvarez G."/>
        </authorList>
    </citation>
    <scope>NUCLEOTIDE SEQUENCE [LARGE SCALE GENOMIC DNA]</scope>
    <source>
        <strain evidence="2 3">20a</strain>
    </source>
</reference>
<feature type="transmembrane region" description="Helical" evidence="1">
    <location>
        <begin position="5"/>
        <end position="26"/>
    </location>
</feature>
<accession>A0ABM6KF26</accession>
<dbReference type="Proteomes" id="UP000195573">
    <property type="component" value="Chromosome"/>
</dbReference>
<feature type="transmembrane region" description="Helical" evidence="1">
    <location>
        <begin position="38"/>
        <end position="56"/>
    </location>
</feature>
<proteinExistence type="predicted"/>
<name>A0ABM6KF26_9BACI</name>
<sequence>MRKSFWVPLSIAFGSMVFLYLLGFLADINFLIFKVSSTYLEIAFLPICVGLILGVVSEQIIKHRTKSNI</sequence>
<organism evidence="2 3">
    <name type="scientific">Sutcliffiella horikoshii</name>
    <dbReference type="NCBI Taxonomy" id="79883"/>
    <lineage>
        <taxon>Bacteria</taxon>
        <taxon>Bacillati</taxon>
        <taxon>Bacillota</taxon>
        <taxon>Bacilli</taxon>
        <taxon>Bacillales</taxon>
        <taxon>Bacillaceae</taxon>
        <taxon>Sutcliffiella</taxon>
    </lineage>
</organism>
<dbReference type="EMBL" id="CP020880">
    <property type="protein sequence ID" value="ART75042.1"/>
    <property type="molecule type" value="Genomic_DNA"/>
</dbReference>
<evidence type="ECO:0000313" key="2">
    <source>
        <dbReference type="EMBL" id="ART75042.1"/>
    </source>
</evidence>
<keyword evidence="1" id="KW-1133">Transmembrane helix</keyword>
<protein>
    <submittedName>
        <fullName evidence="2">ATPase</fullName>
    </submittedName>
</protein>
<keyword evidence="1" id="KW-0812">Transmembrane</keyword>
<evidence type="ECO:0000313" key="3">
    <source>
        <dbReference type="Proteomes" id="UP000195573"/>
    </source>
</evidence>
<evidence type="ECO:0000256" key="1">
    <source>
        <dbReference type="SAM" id="Phobius"/>
    </source>
</evidence>
<keyword evidence="1" id="KW-0472">Membrane</keyword>
<keyword evidence="3" id="KW-1185">Reference proteome</keyword>
<gene>
    <name evidence="2" type="ORF">B4U37_02825</name>
</gene>